<gene>
    <name evidence="1" type="ORF">VNO77_20962</name>
</gene>
<reference evidence="1 2" key="1">
    <citation type="submission" date="2024-01" db="EMBL/GenBank/DDBJ databases">
        <title>The genomes of 5 underutilized Papilionoideae crops provide insights into root nodulation and disease resistanc.</title>
        <authorList>
            <person name="Jiang F."/>
        </authorList>
    </citation>
    <scope>NUCLEOTIDE SEQUENCE [LARGE SCALE GENOMIC DNA]</scope>
    <source>
        <strain evidence="1">LVBAO_FW01</strain>
        <tissue evidence="1">Leaves</tissue>
    </source>
</reference>
<dbReference type="Proteomes" id="UP001367508">
    <property type="component" value="Unassembled WGS sequence"/>
</dbReference>
<protein>
    <submittedName>
        <fullName evidence="1">Uncharacterized protein</fullName>
    </submittedName>
</protein>
<proteinExistence type="predicted"/>
<name>A0AAN9QR29_CANGL</name>
<evidence type="ECO:0000313" key="2">
    <source>
        <dbReference type="Proteomes" id="UP001367508"/>
    </source>
</evidence>
<sequence length="75" mass="8321">MVRGEEIQEIPFPGFGSALGLSFHQQLQFKFQLDSNTKAPSNDTYKAQIKLGRHGSGLASEVQRHGFFISLISNL</sequence>
<comment type="caution">
    <text evidence="1">The sequence shown here is derived from an EMBL/GenBank/DDBJ whole genome shotgun (WGS) entry which is preliminary data.</text>
</comment>
<dbReference type="EMBL" id="JAYMYQ010000004">
    <property type="protein sequence ID" value="KAK7340263.1"/>
    <property type="molecule type" value="Genomic_DNA"/>
</dbReference>
<dbReference type="AlphaFoldDB" id="A0AAN9QR29"/>
<accession>A0AAN9QR29</accession>
<evidence type="ECO:0000313" key="1">
    <source>
        <dbReference type="EMBL" id="KAK7340263.1"/>
    </source>
</evidence>
<organism evidence="1 2">
    <name type="scientific">Canavalia gladiata</name>
    <name type="common">Sword bean</name>
    <name type="synonym">Dolichos gladiatus</name>
    <dbReference type="NCBI Taxonomy" id="3824"/>
    <lineage>
        <taxon>Eukaryota</taxon>
        <taxon>Viridiplantae</taxon>
        <taxon>Streptophyta</taxon>
        <taxon>Embryophyta</taxon>
        <taxon>Tracheophyta</taxon>
        <taxon>Spermatophyta</taxon>
        <taxon>Magnoliopsida</taxon>
        <taxon>eudicotyledons</taxon>
        <taxon>Gunneridae</taxon>
        <taxon>Pentapetalae</taxon>
        <taxon>rosids</taxon>
        <taxon>fabids</taxon>
        <taxon>Fabales</taxon>
        <taxon>Fabaceae</taxon>
        <taxon>Papilionoideae</taxon>
        <taxon>50 kb inversion clade</taxon>
        <taxon>NPAAA clade</taxon>
        <taxon>indigoferoid/millettioid clade</taxon>
        <taxon>Phaseoleae</taxon>
        <taxon>Canavalia</taxon>
    </lineage>
</organism>
<keyword evidence="2" id="KW-1185">Reference proteome</keyword>